<comment type="caution">
    <text evidence="5">The sequence shown here is derived from an EMBL/GenBank/DDBJ whole genome shotgun (WGS) entry which is preliminary data.</text>
</comment>
<dbReference type="SUPFAM" id="SSF53822">
    <property type="entry name" value="Periplasmic binding protein-like I"/>
    <property type="match status" value="1"/>
</dbReference>
<dbReference type="Gene3D" id="3.40.50.2300">
    <property type="match status" value="2"/>
</dbReference>
<accession>A0ABX1QJP6</accession>
<feature type="signal peptide" evidence="3">
    <location>
        <begin position="1"/>
        <end position="27"/>
    </location>
</feature>
<evidence type="ECO:0000313" key="5">
    <source>
        <dbReference type="EMBL" id="NMH16192.1"/>
    </source>
</evidence>
<proteinExistence type="inferred from homology"/>
<keyword evidence="6" id="KW-1185">Reference proteome</keyword>
<evidence type="ECO:0000313" key="6">
    <source>
        <dbReference type="Proteomes" id="UP000669605"/>
    </source>
</evidence>
<dbReference type="CDD" id="cd06334">
    <property type="entry name" value="PBP1_ABC_ligand_binding-like"/>
    <property type="match status" value="1"/>
</dbReference>
<evidence type="ECO:0000256" key="2">
    <source>
        <dbReference type="ARBA" id="ARBA00022729"/>
    </source>
</evidence>
<evidence type="ECO:0000259" key="4">
    <source>
        <dbReference type="Pfam" id="PF13458"/>
    </source>
</evidence>
<reference evidence="5 6" key="1">
    <citation type="journal article" date="2020" name="Curr. Microbiol.">
        <title>Tepidiphilus baoligensis sp. nov., a Novel Bacterium of the Family Hydrogenophilaceae Isolated from an Oil Reservoir.</title>
        <authorList>
            <person name="Zhang X."/>
            <person name="Wang G."/>
            <person name="Ma X."/>
            <person name="Yu J."/>
            <person name="You J."/>
            <person name="Xue Y."/>
            <person name="Ma Y."/>
        </authorList>
    </citation>
    <scope>NUCLEOTIDE SEQUENCE [LARGE SCALE GENOMIC DNA]</scope>
    <source>
        <strain evidence="5 6">B18-69</strain>
    </source>
</reference>
<dbReference type="PANTHER" id="PTHR47235:SF1">
    <property type="entry name" value="BLR6548 PROTEIN"/>
    <property type="match status" value="1"/>
</dbReference>
<feature type="domain" description="Leucine-binding protein" evidence="4">
    <location>
        <begin position="30"/>
        <end position="384"/>
    </location>
</feature>
<gene>
    <name evidence="5" type="ORF">GV368_03530</name>
</gene>
<name>A0ABX1QJP6_9PROT</name>
<dbReference type="InterPro" id="IPR028081">
    <property type="entry name" value="Leu-bd"/>
</dbReference>
<organism evidence="5 6">
    <name type="scientific">Tepidiphilus baoligensis</name>
    <dbReference type="NCBI Taxonomy" id="2698687"/>
    <lineage>
        <taxon>Bacteria</taxon>
        <taxon>Pseudomonadati</taxon>
        <taxon>Pseudomonadota</taxon>
        <taxon>Hydrogenophilia</taxon>
        <taxon>Hydrogenophilales</taxon>
        <taxon>Hydrogenophilaceae</taxon>
        <taxon>Tepidiphilus</taxon>
    </lineage>
</organism>
<evidence type="ECO:0000256" key="3">
    <source>
        <dbReference type="SAM" id="SignalP"/>
    </source>
</evidence>
<dbReference type="Pfam" id="PF13458">
    <property type="entry name" value="Peripla_BP_6"/>
    <property type="match status" value="1"/>
</dbReference>
<keyword evidence="2 3" id="KW-0732">Signal</keyword>
<dbReference type="RefSeq" id="WP_142803939.1">
    <property type="nucleotide sequence ID" value="NZ_JAAAUB010000003.1"/>
</dbReference>
<dbReference type="PANTHER" id="PTHR47235">
    <property type="entry name" value="BLR6548 PROTEIN"/>
    <property type="match status" value="1"/>
</dbReference>
<evidence type="ECO:0000256" key="1">
    <source>
        <dbReference type="ARBA" id="ARBA00010062"/>
    </source>
</evidence>
<dbReference type="Proteomes" id="UP000669605">
    <property type="component" value="Unassembled WGS sequence"/>
</dbReference>
<comment type="similarity">
    <text evidence="1">Belongs to the leucine-binding protein family.</text>
</comment>
<dbReference type="InterPro" id="IPR028082">
    <property type="entry name" value="Peripla_BP_I"/>
</dbReference>
<dbReference type="EMBL" id="JAAAUB010000003">
    <property type="protein sequence ID" value="NMH16192.1"/>
    <property type="molecule type" value="Genomic_DNA"/>
</dbReference>
<feature type="chain" id="PRO_5046482678" evidence="3">
    <location>
        <begin position="28"/>
        <end position="416"/>
    </location>
</feature>
<protein>
    <submittedName>
        <fullName evidence="5">ABC transporter substrate-binding protein</fullName>
    </submittedName>
</protein>
<sequence>METTFKKGMLGALFATAVLAGAPALQAQETVKFGLFHDFTKVYTFVADEFSQGQRDYLTLINEEGGIKGQKFEAIVRDHGNEPQRGLELYNRAREEGAIYFMFLSTPVANAVVPRALQDKVVLGTPLHGRGDAMVGEAFPYVFPMMATYWSQATRLLKYVEDTQGGLKGKKIAHVHIDTPFGREPLPILQKLAEQKSFELRTFAYPSPGNEQSAVWSDVRRYRPDFVLIWGAGNSQMVSVREAVRNGIDPAKILSVVWLTETDMKNIGESTAIGIKRVEVVQPGRDHPIIQRILDKVYKTGKGAGPEARVGNTYYNYGVADMVIATEGAKLALEKLGPPLTAEKLKAGLEMVNNLDTQGFMPPVTITPQDHQGGGQARVSQWDGKAWVPVSDWAAAYQDVVWEEARASAAKFSQAK</sequence>